<dbReference type="PANTHER" id="PTHR42727:SF1">
    <property type="entry name" value="PHOSPHATE TRANSPORT SYSTEM PERMEASE"/>
    <property type="match status" value="1"/>
</dbReference>
<dbReference type="Pfam" id="PF00528">
    <property type="entry name" value="BPD_transp_1"/>
    <property type="match status" value="1"/>
</dbReference>
<dbReference type="EMBL" id="CAFBLU010000002">
    <property type="protein sequence ID" value="CAB4861117.1"/>
    <property type="molecule type" value="Genomic_DNA"/>
</dbReference>
<feature type="domain" description="ABC transmembrane type-1" evidence="6">
    <location>
        <begin position="91"/>
        <end position="305"/>
    </location>
</feature>
<gene>
    <name evidence="7" type="ORF">UFOPK3444_00179</name>
</gene>
<feature type="transmembrane region" description="Helical" evidence="5">
    <location>
        <begin position="167"/>
        <end position="192"/>
    </location>
</feature>
<evidence type="ECO:0000256" key="4">
    <source>
        <dbReference type="ARBA" id="ARBA00023136"/>
    </source>
</evidence>
<accession>A0A6J7CRS5</accession>
<evidence type="ECO:0000256" key="5">
    <source>
        <dbReference type="SAM" id="Phobius"/>
    </source>
</evidence>
<protein>
    <submittedName>
        <fullName evidence="7">Unannotated protein</fullName>
    </submittedName>
</protein>
<keyword evidence="2 5" id="KW-0812">Transmembrane</keyword>
<name>A0A6J7CRS5_9ZZZZ</name>
<evidence type="ECO:0000313" key="7">
    <source>
        <dbReference type="EMBL" id="CAB4861117.1"/>
    </source>
</evidence>
<comment type="subcellular location">
    <subcellularLocation>
        <location evidence="1">Membrane</location>
        <topology evidence="1">Multi-pass membrane protein</topology>
    </subcellularLocation>
</comment>
<sequence>MNAVSTTSAERVRADLVRARSARSARESLIKGLLFLAALLSVATTTAIVVTLLQQTISFFGEVSPLAYFAGTKWTPLLSGDQQSFGVLPLLWGTFYLTGIGLLVAVPCGLLAAIYLAEFAKPKVRKTVKPILELLAGMPTIIFGYFALTFVTPVILRDVFGIPVSEFNGLAAGLVLGLLVTPTIASVAEDAMRSVPQSLREGAYGLGAGRLQVALRVVFPAALSGIVAALILGASRAIGETVIILIAGGQSPSMSLNPTGSFQSMASFIAATARGDIPQGTLKYETIFVVGFTLFCVTLLLNAVSTRVVSRYRQVYE</sequence>
<evidence type="ECO:0000256" key="1">
    <source>
        <dbReference type="ARBA" id="ARBA00004141"/>
    </source>
</evidence>
<evidence type="ECO:0000259" key="6">
    <source>
        <dbReference type="PROSITE" id="PS50928"/>
    </source>
</evidence>
<keyword evidence="3 5" id="KW-1133">Transmembrane helix</keyword>
<dbReference type="Gene3D" id="1.10.3720.10">
    <property type="entry name" value="MetI-like"/>
    <property type="match status" value="1"/>
</dbReference>
<feature type="transmembrane region" description="Helical" evidence="5">
    <location>
        <begin position="131"/>
        <end position="155"/>
    </location>
</feature>
<evidence type="ECO:0000256" key="3">
    <source>
        <dbReference type="ARBA" id="ARBA00022989"/>
    </source>
</evidence>
<evidence type="ECO:0000256" key="2">
    <source>
        <dbReference type="ARBA" id="ARBA00022692"/>
    </source>
</evidence>
<dbReference type="SUPFAM" id="SSF161098">
    <property type="entry name" value="MetI-like"/>
    <property type="match status" value="1"/>
</dbReference>
<dbReference type="PROSITE" id="PS50928">
    <property type="entry name" value="ABC_TM1"/>
    <property type="match status" value="1"/>
</dbReference>
<dbReference type="CDD" id="cd06261">
    <property type="entry name" value="TM_PBP2"/>
    <property type="match status" value="1"/>
</dbReference>
<feature type="transmembrane region" description="Helical" evidence="5">
    <location>
        <begin position="213"/>
        <end position="232"/>
    </location>
</feature>
<reference evidence="7" key="1">
    <citation type="submission" date="2020-05" db="EMBL/GenBank/DDBJ databases">
        <authorList>
            <person name="Chiriac C."/>
            <person name="Salcher M."/>
            <person name="Ghai R."/>
            <person name="Kavagutti S V."/>
        </authorList>
    </citation>
    <scope>NUCLEOTIDE SEQUENCE</scope>
</reference>
<dbReference type="InterPro" id="IPR000515">
    <property type="entry name" value="MetI-like"/>
</dbReference>
<feature type="transmembrane region" description="Helical" evidence="5">
    <location>
        <begin position="286"/>
        <end position="304"/>
    </location>
</feature>
<dbReference type="GO" id="GO:0005315">
    <property type="term" value="F:phosphate transmembrane transporter activity"/>
    <property type="evidence" value="ECO:0007669"/>
    <property type="project" value="InterPro"/>
</dbReference>
<dbReference type="InterPro" id="IPR011864">
    <property type="entry name" value="Phosphate_PstC"/>
</dbReference>
<dbReference type="InterPro" id="IPR035906">
    <property type="entry name" value="MetI-like_sf"/>
</dbReference>
<dbReference type="NCBIfam" id="TIGR02138">
    <property type="entry name" value="phosphate_pstC"/>
    <property type="match status" value="1"/>
</dbReference>
<keyword evidence="4 5" id="KW-0472">Membrane</keyword>
<proteinExistence type="predicted"/>
<dbReference type="PANTHER" id="PTHR42727">
    <property type="entry name" value="PHOSPHATE TRANSPORT SYSTEM PERMEASE PROTEIN"/>
    <property type="match status" value="1"/>
</dbReference>
<dbReference type="AlphaFoldDB" id="A0A6J7CRS5"/>
<organism evidence="7">
    <name type="scientific">freshwater metagenome</name>
    <dbReference type="NCBI Taxonomy" id="449393"/>
    <lineage>
        <taxon>unclassified sequences</taxon>
        <taxon>metagenomes</taxon>
        <taxon>ecological metagenomes</taxon>
    </lineage>
</organism>
<feature type="transmembrane region" description="Helical" evidence="5">
    <location>
        <begin position="33"/>
        <end position="53"/>
    </location>
</feature>
<feature type="transmembrane region" description="Helical" evidence="5">
    <location>
        <begin position="95"/>
        <end position="119"/>
    </location>
</feature>
<dbReference type="GO" id="GO:0006817">
    <property type="term" value="P:phosphate ion transport"/>
    <property type="evidence" value="ECO:0007669"/>
    <property type="project" value="InterPro"/>
</dbReference>
<dbReference type="GO" id="GO:0016020">
    <property type="term" value="C:membrane"/>
    <property type="evidence" value="ECO:0007669"/>
    <property type="project" value="UniProtKB-SubCell"/>
</dbReference>